<organism evidence="8 9">
    <name type="scientific">Morus notabilis</name>
    <dbReference type="NCBI Taxonomy" id="981085"/>
    <lineage>
        <taxon>Eukaryota</taxon>
        <taxon>Viridiplantae</taxon>
        <taxon>Streptophyta</taxon>
        <taxon>Embryophyta</taxon>
        <taxon>Tracheophyta</taxon>
        <taxon>Spermatophyta</taxon>
        <taxon>Magnoliopsida</taxon>
        <taxon>eudicotyledons</taxon>
        <taxon>Gunneridae</taxon>
        <taxon>Pentapetalae</taxon>
        <taxon>rosids</taxon>
        <taxon>fabids</taxon>
        <taxon>Rosales</taxon>
        <taxon>Moraceae</taxon>
        <taxon>Moreae</taxon>
        <taxon>Morus</taxon>
    </lineage>
</organism>
<dbReference type="Proteomes" id="UP000030645">
    <property type="component" value="Unassembled WGS sequence"/>
</dbReference>
<evidence type="ECO:0000259" key="7">
    <source>
        <dbReference type="PROSITE" id="PS50811"/>
    </source>
</evidence>
<evidence type="ECO:0000313" key="9">
    <source>
        <dbReference type="Proteomes" id="UP000030645"/>
    </source>
</evidence>
<keyword evidence="5" id="KW-0539">Nucleus</keyword>
<proteinExistence type="predicted"/>
<reference evidence="9" key="1">
    <citation type="submission" date="2013-01" db="EMBL/GenBank/DDBJ databases">
        <title>Draft Genome Sequence of a Mulberry Tree, Morus notabilis C.K. Schneid.</title>
        <authorList>
            <person name="He N."/>
            <person name="Zhao S."/>
        </authorList>
    </citation>
    <scope>NUCLEOTIDE SEQUENCE</scope>
</reference>
<dbReference type="GO" id="GO:0043565">
    <property type="term" value="F:sequence-specific DNA binding"/>
    <property type="evidence" value="ECO:0007669"/>
    <property type="project" value="InterPro"/>
</dbReference>
<dbReference type="PROSITE" id="PS50811">
    <property type="entry name" value="WRKY"/>
    <property type="match status" value="1"/>
</dbReference>
<protein>
    <submittedName>
        <fullName evidence="8">Putative WRKY transcription factor 50</fullName>
    </submittedName>
</protein>
<dbReference type="KEGG" id="mnt:21387306"/>
<comment type="subcellular location">
    <subcellularLocation>
        <location evidence="1">Nucleus</location>
    </subcellularLocation>
</comment>
<keyword evidence="3" id="KW-0238">DNA-binding</keyword>
<evidence type="ECO:0000313" key="8">
    <source>
        <dbReference type="EMBL" id="EXB48299.1"/>
    </source>
</evidence>
<feature type="region of interest" description="Disordered" evidence="6">
    <location>
        <begin position="73"/>
        <end position="120"/>
    </location>
</feature>
<evidence type="ECO:0000256" key="4">
    <source>
        <dbReference type="ARBA" id="ARBA00023163"/>
    </source>
</evidence>
<evidence type="ECO:0000256" key="6">
    <source>
        <dbReference type="SAM" id="MobiDB-lite"/>
    </source>
</evidence>
<dbReference type="Gene3D" id="2.20.25.80">
    <property type="entry name" value="WRKY domain"/>
    <property type="match status" value="1"/>
</dbReference>
<sequence>MITNSKYYSYPYSSLINMSSGTSNNNNLVPMYQSPENDFADTQSSFDPFPDLSVFDEWQLDEDSEHPVLMPHDSGSMPHPTYHASEVHDESGGHSSQFGGHAGRGENESGRERRDTKERVAFKTQSEAEILDDGFKWRKYGKKMVKNSPNPRNYYRCSVEGCPVKKRVERDREDPRYVITTYEGVHNHQSSF</sequence>
<feature type="domain" description="WRKY" evidence="7">
    <location>
        <begin position="126"/>
        <end position="191"/>
    </location>
</feature>
<evidence type="ECO:0000256" key="5">
    <source>
        <dbReference type="ARBA" id="ARBA00023242"/>
    </source>
</evidence>
<accession>W9R001</accession>
<name>W9R001_9ROSA</name>
<keyword evidence="2" id="KW-0805">Transcription regulation</keyword>
<dbReference type="GO" id="GO:0005634">
    <property type="term" value="C:nucleus"/>
    <property type="evidence" value="ECO:0007669"/>
    <property type="project" value="UniProtKB-SubCell"/>
</dbReference>
<dbReference type="Pfam" id="PF03106">
    <property type="entry name" value="WRKY"/>
    <property type="match status" value="1"/>
</dbReference>
<dbReference type="AlphaFoldDB" id="W9R001"/>
<dbReference type="eggNOG" id="ENOG502S01U">
    <property type="taxonomic scope" value="Eukaryota"/>
</dbReference>
<dbReference type="SMART" id="SM00774">
    <property type="entry name" value="WRKY"/>
    <property type="match status" value="1"/>
</dbReference>
<feature type="compositionally biased region" description="Basic and acidic residues" evidence="6">
    <location>
        <begin position="103"/>
        <end position="120"/>
    </location>
</feature>
<gene>
    <name evidence="8" type="ORF">L484_003782</name>
</gene>
<dbReference type="GO" id="GO:0003700">
    <property type="term" value="F:DNA-binding transcription factor activity"/>
    <property type="evidence" value="ECO:0007669"/>
    <property type="project" value="InterPro"/>
</dbReference>
<dbReference type="InterPro" id="IPR003657">
    <property type="entry name" value="WRKY_dom"/>
</dbReference>
<dbReference type="PANTHER" id="PTHR31221">
    <property type="entry name" value="WRKY TRANSCRIPTION FACTOR PROTEIN 1-RELATED"/>
    <property type="match status" value="1"/>
</dbReference>
<dbReference type="EMBL" id="KE343934">
    <property type="protein sequence ID" value="EXB48299.1"/>
    <property type="molecule type" value="Genomic_DNA"/>
</dbReference>
<keyword evidence="4" id="KW-0804">Transcription</keyword>
<dbReference type="FunFam" id="2.20.25.80:FF:000003">
    <property type="entry name" value="WRKY transcription factor 57"/>
    <property type="match status" value="1"/>
</dbReference>
<dbReference type="InterPro" id="IPR044810">
    <property type="entry name" value="WRKY_plant"/>
</dbReference>
<dbReference type="PANTHER" id="PTHR31221:SF112">
    <property type="entry name" value="WRKY TRANSCRIPTION FACTOR 50-RELATED"/>
    <property type="match status" value="1"/>
</dbReference>
<dbReference type="OrthoDB" id="693960at2759"/>
<dbReference type="SMR" id="W9R001"/>
<keyword evidence="9" id="KW-1185">Reference proteome</keyword>
<evidence type="ECO:0000256" key="2">
    <source>
        <dbReference type="ARBA" id="ARBA00023015"/>
    </source>
</evidence>
<dbReference type="SUPFAM" id="SSF118290">
    <property type="entry name" value="WRKY DNA-binding domain"/>
    <property type="match status" value="1"/>
</dbReference>
<evidence type="ECO:0000256" key="1">
    <source>
        <dbReference type="ARBA" id="ARBA00004123"/>
    </source>
</evidence>
<evidence type="ECO:0000256" key="3">
    <source>
        <dbReference type="ARBA" id="ARBA00023125"/>
    </source>
</evidence>
<dbReference type="InterPro" id="IPR036576">
    <property type="entry name" value="WRKY_dom_sf"/>
</dbReference>